<keyword evidence="1" id="KW-1133">Transmembrane helix</keyword>
<keyword evidence="1" id="KW-0812">Transmembrane</keyword>
<dbReference type="Proteomes" id="UP001359559">
    <property type="component" value="Unassembled WGS sequence"/>
</dbReference>
<proteinExistence type="predicted"/>
<reference evidence="2 3" key="1">
    <citation type="submission" date="2024-01" db="EMBL/GenBank/DDBJ databases">
        <title>The genomes of 5 underutilized Papilionoideae crops provide insights into root nodulation and disease resistance.</title>
        <authorList>
            <person name="Yuan L."/>
        </authorList>
    </citation>
    <scope>NUCLEOTIDE SEQUENCE [LARGE SCALE GENOMIC DNA]</scope>
    <source>
        <strain evidence="2">LY-2023</strain>
        <tissue evidence="2">Leaf</tissue>
    </source>
</reference>
<comment type="caution">
    <text evidence="2">The sequence shown here is derived from an EMBL/GenBank/DDBJ whole genome shotgun (WGS) entry which is preliminary data.</text>
</comment>
<dbReference type="EMBL" id="JAYKXN010000002">
    <property type="protein sequence ID" value="KAK7309466.1"/>
    <property type="molecule type" value="Genomic_DNA"/>
</dbReference>
<keyword evidence="3" id="KW-1185">Reference proteome</keyword>
<gene>
    <name evidence="2" type="ORF">RJT34_06219</name>
</gene>
<evidence type="ECO:0000313" key="2">
    <source>
        <dbReference type="EMBL" id="KAK7309466.1"/>
    </source>
</evidence>
<dbReference type="AlphaFoldDB" id="A0AAN9K3Y5"/>
<protein>
    <submittedName>
        <fullName evidence="2">Uncharacterized protein</fullName>
    </submittedName>
</protein>
<name>A0AAN9K3Y5_CLITE</name>
<evidence type="ECO:0000313" key="3">
    <source>
        <dbReference type="Proteomes" id="UP001359559"/>
    </source>
</evidence>
<keyword evidence="1" id="KW-0472">Membrane</keyword>
<organism evidence="2 3">
    <name type="scientific">Clitoria ternatea</name>
    <name type="common">Butterfly pea</name>
    <dbReference type="NCBI Taxonomy" id="43366"/>
    <lineage>
        <taxon>Eukaryota</taxon>
        <taxon>Viridiplantae</taxon>
        <taxon>Streptophyta</taxon>
        <taxon>Embryophyta</taxon>
        <taxon>Tracheophyta</taxon>
        <taxon>Spermatophyta</taxon>
        <taxon>Magnoliopsida</taxon>
        <taxon>eudicotyledons</taxon>
        <taxon>Gunneridae</taxon>
        <taxon>Pentapetalae</taxon>
        <taxon>rosids</taxon>
        <taxon>fabids</taxon>
        <taxon>Fabales</taxon>
        <taxon>Fabaceae</taxon>
        <taxon>Papilionoideae</taxon>
        <taxon>50 kb inversion clade</taxon>
        <taxon>NPAAA clade</taxon>
        <taxon>indigoferoid/millettioid clade</taxon>
        <taxon>Phaseoleae</taxon>
        <taxon>Clitoria</taxon>
    </lineage>
</organism>
<accession>A0AAN9K3Y5</accession>
<feature type="transmembrane region" description="Helical" evidence="1">
    <location>
        <begin position="21"/>
        <end position="44"/>
    </location>
</feature>
<evidence type="ECO:0000256" key="1">
    <source>
        <dbReference type="SAM" id="Phobius"/>
    </source>
</evidence>
<sequence>MPKPHYKFKKKNISIFHYAQWIELLCIERAISGLLLSLVILAAINSRQFESSIIEFIQCKSFKLAAIPE</sequence>